<evidence type="ECO:0000256" key="4">
    <source>
        <dbReference type="ARBA" id="ARBA00022989"/>
    </source>
</evidence>
<dbReference type="RefSeq" id="WP_009376766.1">
    <property type="nucleotide sequence ID" value="NZ_ALJD01000009.1"/>
</dbReference>
<keyword evidence="4 6" id="KW-1133">Transmembrane helix</keyword>
<dbReference type="EMBL" id="ALJD01000009">
    <property type="protein sequence ID" value="EJN58023.1"/>
    <property type="molecule type" value="Genomic_DNA"/>
</dbReference>
<dbReference type="Pfam" id="PF02687">
    <property type="entry name" value="FtsX"/>
    <property type="match status" value="1"/>
</dbReference>
<evidence type="ECO:0000256" key="3">
    <source>
        <dbReference type="ARBA" id="ARBA00022692"/>
    </source>
</evidence>
<dbReference type="InterPro" id="IPR051125">
    <property type="entry name" value="ABC-4/HrtB_transporter"/>
</dbReference>
<dbReference type="InterPro" id="IPR003838">
    <property type="entry name" value="ABC3_permease_C"/>
</dbReference>
<feature type="transmembrane region" description="Helical" evidence="6">
    <location>
        <begin position="214"/>
        <end position="235"/>
    </location>
</feature>
<dbReference type="PANTHER" id="PTHR43738:SF3">
    <property type="entry name" value="ABC TRANSPORTER PERMEASE"/>
    <property type="match status" value="1"/>
</dbReference>
<feature type="transmembrane region" description="Helical" evidence="6">
    <location>
        <begin position="118"/>
        <end position="144"/>
    </location>
</feature>
<proteinExistence type="predicted"/>
<evidence type="ECO:0000256" key="1">
    <source>
        <dbReference type="ARBA" id="ARBA00004651"/>
    </source>
</evidence>
<accession>J2ZYC8</accession>
<dbReference type="OrthoDB" id="170372at2157"/>
<evidence type="ECO:0000256" key="5">
    <source>
        <dbReference type="ARBA" id="ARBA00023136"/>
    </source>
</evidence>
<comment type="subcellular location">
    <subcellularLocation>
        <location evidence="1">Cell membrane</location>
        <topology evidence="1">Multi-pass membrane protein</topology>
    </subcellularLocation>
</comment>
<name>J2ZYC8_9EURY</name>
<evidence type="ECO:0000313" key="8">
    <source>
        <dbReference type="EMBL" id="EJN58023.1"/>
    </source>
</evidence>
<feature type="domain" description="ABC3 transporter permease C-terminal" evidence="7">
    <location>
        <begin position="124"/>
        <end position="236"/>
    </location>
</feature>
<gene>
    <name evidence="8" type="ORF">HSB1_34400</name>
</gene>
<keyword evidence="3 6" id="KW-0812">Transmembrane</keyword>
<dbReference type="eggNOG" id="arCOG02312">
    <property type="taxonomic scope" value="Archaea"/>
</dbReference>
<dbReference type="PANTHER" id="PTHR43738">
    <property type="entry name" value="ABC TRANSPORTER, MEMBRANE PROTEIN"/>
    <property type="match status" value="1"/>
</dbReference>
<evidence type="ECO:0000313" key="9">
    <source>
        <dbReference type="Proteomes" id="UP000007813"/>
    </source>
</evidence>
<protein>
    <recommendedName>
        <fullName evidence="7">ABC3 transporter permease C-terminal domain-containing protein</fullName>
    </recommendedName>
</protein>
<organism evidence="8 9">
    <name type="scientific">Halogranum salarium B-1</name>
    <dbReference type="NCBI Taxonomy" id="1210908"/>
    <lineage>
        <taxon>Archaea</taxon>
        <taxon>Methanobacteriati</taxon>
        <taxon>Methanobacteriota</taxon>
        <taxon>Stenosarchaea group</taxon>
        <taxon>Halobacteria</taxon>
        <taxon>Halobacteriales</taxon>
        <taxon>Haloferacaceae</taxon>
    </lineage>
</organism>
<dbReference type="GO" id="GO:0005886">
    <property type="term" value="C:plasma membrane"/>
    <property type="evidence" value="ECO:0007669"/>
    <property type="project" value="UniProtKB-SubCell"/>
</dbReference>
<sequence length="247" mass="25398">MDIDGVVADNRGVMADVGVSRNDELTIRSGGTTRELQALNVSQADLSSGAGPIPVVVLHLSELQAVAGGTDADLADQILVSTDDARLKPHLEQLVPGTTVVSRTGVSSPDLSTSDLSLAVGLTAFVTAIVVGVLFVGTMMGLEVMADRNELAVLAAIGYSSRSRAVLVLTETVTVSLVGSIVGVGLGGLGMVLFNQFATQYFGVESVATFSPFLLLYGVLVALLIGLIAAPYPILVSQRTSVSEVLG</sequence>
<evidence type="ECO:0000259" key="7">
    <source>
        <dbReference type="Pfam" id="PF02687"/>
    </source>
</evidence>
<comment type="caution">
    <text evidence="8">The sequence shown here is derived from an EMBL/GenBank/DDBJ whole genome shotgun (WGS) entry which is preliminary data.</text>
</comment>
<evidence type="ECO:0000256" key="6">
    <source>
        <dbReference type="SAM" id="Phobius"/>
    </source>
</evidence>
<dbReference type="Proteomes" id="UP000007813">
    <property type="component" value="Unassembled WGS sequence"/>
</dbReference>
<keyword evidence="2" id="KW-1003">Cell membrane</keyword>
<dbReference type="AlphaFoldDB" id="J2ZYC8"/>
<feature type="transmembrane region" description="Helical" evidence="6">
    <location>
        <begin position="165"/>
        <end position="194"/>
    </location>
</feature>
<keyword evidence="5 6" id="KW-0472">Membrane</keyword>
<evidence type="ECO:0000256" key="2">
    <source>
        <dbReference type="ARBA" id="ARBA00022475"/>
    </source>
</evidence>
<reference evidence="8 9" key="1">
    <citation type="journal article" date="2012" name="J. Bacteriol.">
        <title>Draft Genome Sequence of the Extremely Halophilic Archaeon Halogranum salarium B-1T.</title>
        <authorList>
            <person name="Kim K.K."/>
            <person name="Lee K.C."/>
            <person name="Lee J.S."/>
        </authorList>
    </citation>
    <scope>NUCLEOTIDE SEQUENCE [LARGE SCALE GENOMIC DNA]</scope>
    <source>
        <strain evidence="8 9">B-1</strain>
    </source>
</reference>